<dbReference type="Proteomes" id="UP000663854">
    <property type="component" value="Unassembled WGS sequence"/>
</dbReference>
<evidence type="ECO:0000313" key="4">
    <source>
        <dbReference type="Proteomes" id="UP000663870"/>
    </source>
</evidence>
<organism evidence="1 3">
    <name type="scientific">Rotaria sordida</name>
    <dbReference type="NCBI Taxonomy" id="392033"/>
    <lineage>
        <taxon>Eukaryota</taxon>
        <taxon>Metazoa</taxon>
        <taxon>Spiralia</taxon>
        <taxon>Gnathifera</taxon>
        <taxon>Rotifera</taxon>
        <taxon>Eurotatoria</taxon>
        <taxon>Bdelloidea</taxon>
        <taxon>Philodinida</taxon>
        <taxon>Philodinidae</taxon>
        <taxon>Rotaria</taxon>
    </lineage>
</organism>
<reference evidence="1" key="1">
    <citation type="submission" date="2021-02" db="EMBL/GenBank/DDBJ databases">
        <authorList>
            <person name="Nowell W R."/>
        </authorList>
    </citation>
    <scope>NUCLEOTIDE SEQUENCE</scope>
</reference>
<evidence type="ECO:0000313" key="3">
    <source>
        <dbReference type="Proteomes" id="UP000663854"/>
    </source>
</evidence>
<name>A0A815SV85_9BILA</name>
<dbReference type="EMBL" id="CAJNOL010010912">
    <property type="protein sequence ID" value="CAF1652595.1"/>
    <property type="molecule type" value="Genomic_DNA"/>
</dbReference>
<evidence type="ECO:0000313" key="2">
    <source>
        <dbReference type="EMBL" id="CAF1652595.1"/>
    </source>
</evidence>
<comment type="caution">
    <text evidence="1">The sequence shown here is derived from an EMBL/GenBank/DDBJ whole genome shotgun (WGS) entry which is preliminary data.</text>
</comment>
<keyword evidence="4" id="KW-1185">Reference proteome</keyword>
<accession>A0A815SV85</accession>
<sequence>MWNVLKDLTDIYRTILTLPMLKFFKFSIGGPNLSISLPMITNKQFSTIEYLLLDHDCTRNELSNIISYTPKLRHLYFMHAEDDNSNIENILPMTLTHLTVCLYDVTFDEFEMFITKIYSKLKVLYISIKSEDIVYFNAARWEQFILQYLPQLEKFNFIYSEHINFENESPSYFDESNQFTSSFWIERRWLFEAEIDVEEIIYSVRPYRKRWYEYDTQHKNVNSTQYSKSNRLTLTFVPSDECLELFIVDINRVLSLVQIYYLEIPKEKIFIGILLQIIDLLPELNSLKLHSLSLSEPRVLCEEEVDILTSTEDTRRINNMNVELFVQNILEKINAEHNDHLRLLCFHIPTADDEMIKKLHKMIDVKKLLSDYTIKRVQKNIYLQWKLFQ</sequence>
<gene>
    <name evidence="2" type="ORF">JXQ802_LOCUS54801</name>
    <name evidence="1" type="ORF">PYM288_LOCUS38308</name>
</gene>
<protein>
    <submittedName>
        <fullName evidence="1">Uncharacterized protein</fullName>
    </submittedName>
</protein>
<dbReference type="EMBL" id="CAJNOH010009161">
    <property type="protein sequence ID" value="CAF1493698.1"/>
    <property type="molecule type" value="Genomic_DNA"/>
</dbReference>
<proteinExistence type="predicted"/>
<dbReference type="AlphaFoldDB" id="A0A815SV85"/>
<dbReference type="Proteomes" id="UP000663870">
    <property type="component" value="Unassembled WGS sequence"/>
</dbReference>
<evidence type="ECO:0000313" key="1">
    <source>
        <dbReference type="EMBL" id="CAF1493698.1"/>
    </source>
</evidence>